<accession>A0A1H8DJL6</accession>
<evidence type="ECO:0000313" key="1">
    <source>
        <dbReference type="EMBL" id="SEN06944.1"/>
    </source>
</evidence>
<sequence>MTTFFQQKNMYGLSHVHAEVFSSKIAQLNIFSFRHCVLTMFTYFTLNRIMPSLRIFESIKRMNFCHLIVSLVPTYYRKKAKFVLAVNKQFHGSTHIAQTETIKPDTQNHIAIRLS</sequence>
<reference evidence="1 2" key="1">
    <citation type="submission" date="2016-10" db="EMBL/GenBank/DDBJ databases">
        <authorList>
            <person name="de Groot N.N."/>
        </authorList>
    </citation>
    <scope>NUCLEOTIDE SEQUENCE [LARGE SCALE GENOMIC DNA]</scope>
    <source>
        <strain evidence="1 2">Nm22</strain>
    </source>
</reference>
<evidence type="ECO:0000313" key="2">
    <source>
        <dbReference type="Proteomes" id="UP000199459"/>
    </source>
</evidence>
<dbReference type="EMBL" id="FOCP01000007">
    <property type="protein sequence ID" value="SEN06944.1"/>
    <property type="molecule type" value="Genomic_DNA"/>
</dbReference>
<gene>
    <name evidence="1" type="ORF">SAMN05216325_10725</name>
</gene>
<name>A0A1H8DJL6_9PROT</name>
<protein>
    <submittedName>
        <fullName evidence="1">Uncharacterized protein</fullName>
    </submittedName>
</protein>
<dbReference type="AlphaFoldDB" id="A0A1H8DJL6"/>
<dbReference type="Proteomes" id="UP000199459">
    <property type="component" value="Unassembled WGS sequence"/>
</dbReference>
<dbReference type="STRING" id="917.SAMN05216326_10121"/>
<organism evidence="1 2">
    <name type="scientific">Nitrosomonas marina</name>
    <dbReference type="NCBI Taxonomy" id="917"/>
    <lineage>
        <taxon>Bacteria</taxon>
        <taxon>Pseudomonadati</taxon>
        <taxon>Pseudomonadota</taxon>
        <taxon>Betaproteobacteria</taxon>
        <taxon>Nitrosomonadales</taxon>
        <taxon>Nitrosomonadaceae</taxon>
        <taxon>Nitrosomonas</taxon>
    </lineage>
</organism>
<proteinExistence type="predicted"/>